<gene>
    <name evidence="1" type="ORF">PIB30_082710</name>
</gene>
<comment type="caution">
    <text evidence="1">The sequence shown here is derived from an EMBL/GenBank/DDBJ whole genome shotgun (WGS) entry which is preliminary data.</text>
</comment>
<reference evidence="1 2" key="1">
    <citation type="journal article" date="2023" name="Plants (Basel)">
        <title>Bridging the Gap: Combining Genomics and Transcriptomics Approaches to Understand Stylosanthes scabra, an Orphan Legume from the Brazilian Caatinga.</title>
        <authorList>
            <person name="Ferreira-Neto J.R.C."/>
            <person name="da Silva M.D."/>
            <person name="Binneck E."/>
            <person name="de Melo N.F."/>
            <person name="da Silva R.H."/>
            <person name="de Melo A.L.T.M."/>
            <person name="Pandolfi V."/>
            <person name="Bustamante F.O."/>
            <person name="Brasileiro-Vidal A.C."/>
            <person name="Benko-Iseppon A.M."/>
        </authorList>
    </citation>
    <scope>NUCLEOTIDE SEQUENCE [LARGE SCALE GENOMIC DNA]</scope>
    <source>
        <tissue evidence="1">Leaves</tissue>
    </source>
</reference>
<sequence length="165" mass="18353">MWTLLQALKLSTSLVEQDSSDGGVGHVQRRQLLTGQHLHLASEESEGFDMLVVIVEKSRRNARESLSGFISFIHNASSTGDLLYLTCNSQLPVHLGLNRWPSSQTEHIPDVLGSTVPRMSSVLAPEGPAKIESFLHFIVLLRVRYFARKPECQFRGCQDEPGLKA</sequence>
<name>A0ABU6UQV6_9FABA</name>
<organism evidence="1 2">
    <name type="scientific">Stylosanthes scabra</name>
    <dbReference type="NCBI Taxonomy" id="79078"/>
    <lineage>
        <taxon>Eukaryota</taxon>
        <taxon>Viridiplantae</taxon>
        <taxon>Streptophyta</taxon>
        <taxon>Embryophyta</taxon>
        <taxon>Tracheophyta</taxon>
        <taxon>Spermatophyta</taxon>
        <taxon>Magnoliopsida</taxon>
        <taxon>eudicotyledons</taxon>
        <taxon>Gunneridae</taxon>
        <taxon>Pentapetalae</taxon>
        <taxon>rosids</taxon>
        <taxon>fabids</taxon>
        <taxon>Fabales</taxon>
        <taxon>Fabaceae</taxon>
        <taxon>Papilionoideae</taxon>
        <taxon>50 kb inversion clade</taxon>
        <taxon>dalbergioids sensu lato</taxon>
        <taxon>Dalbergieae</taxon>
        <taxon>Pterocarpus clade</taxon>
        <taxon>Stylosanthes</taxon>
    </lineage>
</organism>
<dbReference type="Proteomes" id="UP001341840">
    <property type="component" value="Unassembled WGS sequence"/>
</dbReference>
<dbReference type="EMBL" id="JASCZI010122110">
    <property type="protein sequence ID" value="MED6163717.1"/>
    <property type="molecule type" value="Genomic_DNA"/>
</dbReference>
<protein>
    <submittedName>
        <fullName evidence="1">Uncharacterized protein</fullName>
    </submittedName>
</protein>
<evidence type="ECO:0000313" key="1">
    <source>
        <dbReference type="EMBL" id="MED6163717.1"/>
    </source>
</evidence>
<accession>A0ABU6UQV6</accession>
<evidence type="ECO:0000313" key="2">
    <source>
        <dbReference type="Proteomes" id="UP001341840"/>
    </source>
</evidence>
<proteinExistence type="predicted"/>
<keyword evidence="2" id="KW-1185">Reference proteome</keyword>